<evidence type="ECO:0000313" key="3">
    <source>
        <dbReference type="Proteomes" id="UP000694001"/>
    </source>
</evidence>
<keyword evidence="1" id="KW-1133">Transmembrane helix</keyword>
<feature type="transmembrane region" description="Helical" evidence="1">
    <location>
        <begin position="88"/>
        <end position="110"/>
    </location>
</feature>
<evidence type="ECO:0000256" key="1">
    <source>
        <dbReference type="SAM" id="Phobius"/>
    </source>
</evidence>
<feature type="transmembrane region" description="Helical" evidence="1">
    <location>
        <begin position="12"/>
        <end position="34"/>
    </location>
</feature>
<dbReference type="GO" id="GO:0042925">
    <property type="term" value="F:benzoate transmembrane transporter activity"/>
    <property type="evidence" value="ECO:0007669"/>
    <property type="project" value="InterPro"/>
</dbReference>
<keyword evidence="1" id="KW-0812">Transmembrane</keyword>
<name>A0A975U407_9PROT</name>
<feature type="transmembrane region" description="Helical" evidence="1">
    <location>
        <begin position="204"/>
        <end position="224"/>
    </location>
</feature>
<feature type="transmembrane region" description="Helical" evidence="1">
    <location>
        <begin position="244"/>
        <end position="274"/>
    </location>
</feature>
<feature type="transmembrane region" description="Helical" evidence="1">
    <location>
        <begin position="346"/>
        <end position="371"/>
    </location>
</feature>
<keyword evidence="1" id="KW-0472">Membrane</keyword>
<dbReference type="PANTHER" id="PTHR30199:SF0">
    <property type="entry name" value="INNER MEMBRANE PROTEIN YDCO"/>
    <property type="match status" value="1"/>
</dbReference>
<feature type="transmembrane region" description="Helical" evidence="1">
    <location>
        <begin position="286"/>
        <end position="310"/>
    </location>
</feature>
<proteinExistence type="predicted"/>
<dbReference type="KEGG" id="elio:KO353_06655"/>
<reference evidence="2" key="1">
    <citation type="submission" date="2021-06" db="EMBL/GenBank/DDBJ databases">
        <title>Elioraea tepida, sp. nov., a moderately thermophilic aerobic anoxygenic phototrophic bacterium isolated from an alkaline siliceous hot spring mat community in Yellowstone National Park, WY, USA.</title>
        <authorList>
            <person name="Saini M.K."/>
            <person name="Yoshida S."/>
            <person name="Sebastian A."/>
            <person name="Hirose S."/>
            <person name="Hara E."/>
            <person name="Tamaki H."/>
            <person name="Soulier N.T."/>
            <person name="Albert I."/>
            <person name="Hanada S."/>
            <person name="Bryant D.A."/>
            <person name="Tank M."/>
        </authorList>
    </citation>
    <scope>NUCLEOTIDE SEQUENCE</scope>
    <source>
        <strain evidence="2">MS-P2</strain>
    </source>
</reference>
<feature type="transmembrane region" description="Helical" evidence="1">
    <location>
        <begin position="316"/>
        <end position="339"/>
    </location>
</feature>
<dbReference type="PROSITE" id="PS51257">
    <property type="entry name" value="PROKAR_LIPOPROTEIN"/>
    <property type="match status" value="1"/>
</dbReference>
<accession>A0A975U407</accession>
<dbReference type="EMBL" id="CP076448">
    <property type="protein sequence ID" value="QXM25874.1"/>
    <property type="molecule type" value="Genomic_DNA"/>
</dbReference>
<feature type="transmembrane region" description="Helical" evidence="1">
    <location>
        <begin position="46"/>
        <end position="68"/>
    </location>
</feature>
<organism evidence="2 3">
    <name type="scientific">Elioraea tepida</name>
    <dbReference type="NCBI Taxonomy" id="2843330"/>
    <lineage>
        <taxon>Bacteria</taxon>
        <taxon>Pseudomonadati</taxon>
        <taxon>Pseudomonadota</taxon>
        <taxon>Alphaproteobacteria</taxon>
        <taxon>Acetobacterales</taxon>
        <taxon>Elioraeaceae</taxon>
        <taxon>Elioraea</taxon>
    </lineage>
</organism>
<gene>
    <name evidence="2" type="ORF">KO353_06655</name>
</gene>
<dbReference type="GO" id="GO:0005886">
    <property type="term" value="C:plasma membrane"/>
    <property type="evidence" value="ECO:0007669"/>
    <property type="project" value="TreeGrafter"/>
</dbReference>
<keyword evidence="3" id="KW-1185">Reference proteome</keyword>
<protein>
    <submittedName>
        <fullName evidence="2">Benzoate/H(+) symporter BenE family transporter</fullName>
    </submittedName>
</protein>
<dbReference type="RefSeq" id="WP_218286925.1">
    <property type="nucleotide sequence ID" value="NZ_CP076448.1"/>
</dbReference>
<dbReference type="InterPro" id="IPR004711">
    <property type="entry name" value="Benzoate_Transporter"/>
</dbReference>
<feature type="transmembrane region" description="Helical" evidence="1">
    <location>
        <begin position="164"/>
        <end position="183"/>
    </location>
</feature>
<evidence type="ECO:0000313" key="2">
    <source>
        <dbReference type="EMBL" id="QXM25874.1"/>
    </source>
</evidence>
<dbReference type="Pfam" id="PF03594">
    <property type="entry name" value="BenE"/>
    <property type="match status" value="1"/>
</dbReference>
<dbReference type="NCBIfam" id="TIGR00843">
    <property type="entry name" value="benE"/>
    <property type="match status" value="1"/>
</dbReference>
<dbReference type="Proteomes" id="UP000694001">
    <property type="component" value="Chromosome"/>
</dbReference>
<feature type="transmembrane region" description="Helical" evidence="1">
    <location>
        <begin position="122"/>
        <end position="144"/>
    </location>
</feature>
<dbReference type="AlphaFoldDB" id="A0A975U407"/>
<dbReference type="PANTHER" id="PTHR30199">
    <property type="entry name" value="MFS FAMILY TRANSPORTER, PREDICTED SUBSTRATE BENZOATE"/>
    <property type="match status" value="1"/>
</dbReference>
<sequence>MLRGASLQAASAGLLAGLVGFASSFAVVLQGLAACGADARQAASGLAVLCAAMGLCGIALSVALRLPVSVAWSTPGAALLVSSGVPEGGFASAVGAFVASGLAVVAAGLVRPFGRAVASIPAPLANAMLAGVLFPLCLAPMRAAAEVPALALPMLAAWAATARISPVAAVPAAVVAAVIGVAVTSPLAGLGESVAAPVLVRPSFTPAALMGIALPPFLVTMASQNIPGLAVLQANGYRPNPGPLFTATGLASIAAALFGGHAVNLAAITPAICAGPGAHSDPARRWWAAAVAGASYVVFGVFAAGVTGLASRAPPVLVQAVAGLALLAPLASALVAALGKTRGREAAIVTFVVAASGVSIAGVGAAFWGLLAGGVLTALLRFGREASGAGDGLERCGVVWFWVWRRGRDASPAVSGHDCPDAASVAACPALAWYLASGRPACARRDDLRDPPRPAVARCACGPMARTRRSPTASSAGAAWSCSAAATQHLWPRVARHRG</sequence>